<keyword evidence="2 11" id="KW-0808">Transferase</keyword>
<dbReference type="InterPro" id="IPR000719">
    <property type="entry name" value="Prot_kinase_dom"/>
</dbReference>
<comment type="subcellular location">
    <subcellularLocation>
        <location evidence="11">Nucleus</location>
    </subcellularLocation>
</comment>
<keyword evidence="11" id="KW-0539">Nucleus</keyword>
<dbReference type="GO" id="GO:0034456">
    <property type="term" value="C:UTP-C complex"/>
    <property type="evidence" value="ECO:0007669"/>
    <property type="project" value="UniProtKB-ARBA"/>
</dbReference>
<dbReference type="PROSITE" id="PS00108">
    <property type="entry name" value="PROTEIN_KINASE_ST"/>
    <property type="match status" value="1"/>
</dbReference>
<evidence type="ECO:0000256" key="2">
    <source>
        <dbReference type="ARBA" id="ARBA00022679"/>
    </source>
</evidence>
<name>A0A1E4SWX5_9ASCO</name>
<keyword evidence="14" id="KW-1185">Reference proteome</keyword>
<dbReference type="PROSITE" id="PS50011">
    <property type="entry name" value="PROTEIN_KINASE_DOM"/>
    <property type="match status" value="1"/>
</dbReference>
<reference evidence="14" key="1">
    <citation type="submission" date="2016-04" db="EMBL/GenBank/DDBJ databases">
        <title>Comparative genomics of biotechnologically important yeasts.</title>
        <authorList>
            <consortium name="DOE Joint Genome Institute"/>
            <person name="Riley R."/>
            <person name="Haridas S."/>
            <person name="Wolfe K.H."/>
            <person name="Lopes M.R."/>
            <person name="Hittinger C.T."/>
            <person name="Goker M."/>
            <person name="Salamov A."/>
            <person name="Wisecaver J."/>
            <person name="Long T.M."/>
            <person name="Aerts A.L."/>
            <person name="Barry K."/>
            <person name="Choi C."/>
            <person name="Clum A."/>
            <person name="Coughlan A.Y."/>
            <person name="Deshpande S."/>
            <person name="Douglass A.P."/>
            <person name="Hanson S.J."/>
            <person name="Klenk H.-P."/>
            <person name="Labutti K."/>
            <person name="Lapidus A."/>
            <person name="Lindquist E."/>
            <person name="Lipzen A."/>
            <person name="Meier-Kolthoff J.P."/>
            <person name="Ohm R.A."/>
            <person name="Otillar R.P."/>
            <person name="Pangilinan J."/>
            <person name="Peng Y."/>
            <person name="Rokas A."/>
            <person name="Rosa C.A."/>
            <person name="Scheuner C."/>
            <person name="Sibirny A.A."/>
            <person name="Slot J.C."/>
            <person name="Stielow J.B."/>
            <person name="Sun H."/>
            <person name="Kurtzman C.P."/>
            <person name="Blackwell M."/>
            <person name="Grigoriev I.V."/>
            <person name="Jeffries T.W."/>
        </authorList>
    </citation>
    <scope>NUCLEOTIDE SEQUENCE [LARGE SCALE GENOMIC DNA]</scope>
    <source>
        <strain evidence="14">NRRL YB-2248</strain>
    </source>
</reference>
<accession>A0A1E4SWX5</accession>
<dbReference type="SMART" id="SM00220">
    <property type="entry name" value="S_TKc"/>
    <property type="match status" value="1"/>
</dbReference>
<dbReference type="InterPro" id="IPR017441">
    <property type="entry name" value="Protein_kinase_ATP_BS"/>
</dbReference>
<dbReference type="GO" id="GO:0007535">
    <property type="term" value="P:donor selection"/>
    <property type="evidence" value="ECO:0007669"/>
    <property type="project" value="UniProtKB-ARBA"/>
</dbReference>
<evidence type="ECO:0000259" key="12">
    <source>
        <dbReference type="PROSITE" id="PS50011"/>
    </source>
</evidence>
<dbReference type="STRING" id="983967.A0A1E4SWX5"/>
<dbReference type="GO" id="GO:0004674">
    <property type="term" value="F:protein serine/threonine kinase activity"/>
    <property type="evidence" value="ECO:0007669"/>
    <property type="project" value="UniProtKB-UniRule"/>
</dbReference>
<dbReference type="Gene3D" id="3.30.200.20">
    <property type="entry name" value="Phosphorylase Kinase, domain 1"/>
    <property type="match status" value="1"/>
</dbReference>
<feature type="binding site" evidence="9">
    <location>
        <position position="63"/>
    </location>
    <ligand>
        <name>ATP</name>
        <dbReference type="ChEBI" id="CHEBI:30616"/>
    </ligand>
</feature>
<evidence type="ECO:0000313" key="14">
    <source>
        <dbReference type="Proteomes" id="UP000094801"/>
    </source>
</evidence>
<dbReference type="SUPFAM" id="SSF56112">
    <property type="entry name" value="Protein kinase-like (PK-like)"/>
    <property type="match status" value="1"/>
</dbReference>
<dbReference type="GO" id="GO:0042790">
    <property type="term" value="P:nucleolar large rRNA transcription by RNA polymerase I"/>
    <property type="evidence" value="ECO:0007669"/>
    <property type="project" value="UniProtKB-ARBA"/>
</dbReference>
<dbReference type="CDD" id="cd14132">
    <property type="entry name" value="STKc_CK2_alpha"/>
    <property type="match status" value="1"/>
</dbReference>
<evidence type="ECO:0000256" key="1">
    <source>
        <dbReference type="ARBA" id="ARBA00022527"/>
    </source>
</evidence>
<evidence type="ECO:0000256" key="10">
    <source>
        <dbReference type="RuleBase" id="RU000304"/>
    </source>
</evidence>
<dbReference type="InterPro" id="IPR008271">
    <property type="entry name" value="Ser/Thr_kinase_AS"/>
</dbReference>
<dbReference type="PANTHER" id="PTHR24054">
    <property type="entry name" value="CASEIN KINASE II SUBUNIT ALPHA"/>
    <property type="match status" value="1"/>
</dbReference>
<dbReference type="EMBL" id="KV453859">
    <property type="protein sequence ID" value="ODV84000.1"/>
    <property type="molecule type" value="Genomic_DNA"/>
</dbReference>
<evidence type="ECO:0000256" key="4">
    <source>
        <dbReference type="ARBA" id="ARBA00022777"/>
    </source>
</evidence>
<dbReference type="GO" id="GO:0051726">
    <property type="term" value="P:regulation of cell cycle"/>
    <property type="evidence" value="ECO:0007669"/>
    <property type="project" value="TreeGrafter"/>
</dbReference>
<dbReference type="GO" id="GO:0006359">
    <property type="term" value="P:regulation of transcription by RNA polymerase III"/>
    <property type="evidence" value="ECO:0007669"/>
    <property type="project" value="TreeGrafter"/>
</dbReference>
<organism evidence="13 14">
    <name type="scientific">[Candida] arabinofermentans NRRL YB-2248</name>
    <dbReference type="NCBI Taxonomy" id="983967"/>
    <lineage>
        <taxon>Eukaryota</taxon>
        <taxon>Fungi</taxon>
        <taxon>Dikarya</taxon>
        <taxon>Ascomycota</taxon>
        <taxon>Saccharomycotina</taxon>
        <taxon>Pichiomycetes</taxon>
        <taxon>Pichiales</taxon>
        <taxon>Pichiaceae</taxon>
        <taxon>Ogataea</taxon>
        <taxon>Ogataea/Candida clade</taxon>
    </lineage>
</organism>
<keyword evidence="5 9" id="KW-0067">ATP-binding</keyword>
<dbReference type="AlphaFoldDB" id="A0A1E4SWX5"/>
<comment type="catalytic activity">
    <reaction evidence="6 11">
        <text>L-threonyl-[protein] + ATP = O-phospho-L-threonyl-[protein] + ADP + H(+)</text>
        <dbReference type="Rhea" id="RHEA:46608"/>
        <dbReference type="Rhea" id="RHEA-COMP:11060"/>
        <dbReference type="Rhea" id="RHEA-COMP:11605"/>
        <dbReference type="ChEBI" id="CHEBI:15378"/>
        <dbReference type="ChEBI" id="CHEBI:30013"/>
        <dbReference type="ChEBI" id="CHEBI:30616"/>
        <dbReference type="ChEBI" id="CHEBI:61977"/>
        <dbReference type="ChEBI" id="CHEBI:456216"/>
        <dbReference type="EC" id="2.7.11.1"/>
    </reaction>
</comment>
<dbReference type="GO" id="GO:0005829">
    <property type="term" value="C:cytosol"/>
    <property type="evidence" value="ECO:0007669"/>
    <property type="project" value="TreeGrafter"/>
</dbReference>
<dbReference type="GO" id="GO:0030447">
    <property type="term" value="P:filamentous growth"/>
    <property type="evidence" value="ECO:0007669"/>
    <property type="project" value="UniProtKB-ARBA"/>
</dbReference>
<dbReference type="FunFam" id="3.30.200.20:FF:000088">
    <property type="entry name" value="Casein kinase II subunit alpha"/>
    <property type="match status" value="1"/>
</dbReference>
<evidence type="ECO:0000256" key="11">
    <source>
        <dbReference type="RuleBase" id="RU369118"/>
    </source>
</evidence>
<comment type="subunit">
    <text evidence="11">Heterotetramer.</text>
</comment>
<dbReference type="GO" id="GO:0032040">
    <property type="term" value="C:small-subunit processome"/>
    <property type="evidence" value="ECO:0007669"/>
    <property type="project" value="UniProtKB-ARBA"/>
</dbReference>
<evidence type="ECO:0000256" key="6">
    <source>
        <dbReference type="ARBA" id="ARBA00047899"/>
    </source>
</evidence>
<dbReference type="InterPro" id="IPR045216">
    <property type="entry name" value="CK2_alpha"/>
</dbReference>
<dbReference type="GO" id="GO:0106310">
    <property type="term" value="F:protein serine kinase activity"/>
    <property type="evidence" value="ECO:0007669"/>
    <property type="project" value="UniProtKB-UniRule"/>
</dbReference>
<sequence>MSISRVYADVNNSKPQTYWDYENVSISWGSQNKYEITKKVGRGKYSEVFEGIQLNNKLKIIIKVLKPIKRKKIKREIKILQNLSNYKTIIKLIDVVRDFESKIPSLIFEHVDNIEFRILYPKLTKFEIKYYMYLLLDALNYSHSMGIMHRDIKPHNIMIDHNRKKLRLIDWGLAEFYHPNIEYNVRVASRFFKAPELLVNYKYYNYSIDIWSFGVTLASIVFQKEPFFNGKSNLDQLIQIIRVLGTDDFYSYLNKYNIELSKEFEDLGYFIKKPWIKFINSNNNHLIDDELIDFIDKILRYDHMDRLTAKECMMHDYFKVIRESDITVN</sequence>
<dbReference type="PROSITE" id="PS00107">
    <property type="entry name" value="PROTEIN_KINASE_ATP"/>
    <property type="match status" value="1"/>
</dbReference>
<dbReference type="FunFam" id="1.10.510.10:FF:000459">
    <property type="entry name" value="Casein kinase II subunit alpha"/>
    <property type="match status" value="1"/>
</dbReference>
<dbReference type="GO" id="GO:0006974">
    <property type="term" value="P:DNA damage response"/>
    <property type="evidence" value="ECO:0007669"/>
    <property type="project" value="TreeGrafter"/>
</dbReference>
<dbReference type="Pfam" id="PF00069">
    <property type="entry name" value="Pkinase"/>
    <property type="match status" value="1"/>
</dbReference>
<comment type="catalytic activity">
    <reaction evidence="7 11">
        <text>L-seryl-[protein] + ATP = O-phospho-L-seryl-[protein] + ADP + H(+)</text>
        <dbReference type="Rhea" id="RHEA:17989"/>
        <dbReference type="Rhea" id="RHEA-COMP:9863"/>
        <dbReference type="Rhea" id="RHEA-COMP:11604"/>
        <dbReference type="ChEBI" id="CHEBI:15378"/>
        <dbReference type="ChEBI" id="CHEBI:29999"/>
        <dbReference type="ChEBI" id="CHEBI:30616"/>
        <dbReference type="ChEBI" id="CHEBI:83421"/>
        <dbReference type="ChEBI" id="CHEBI:456216"/>
        <dbReference type="EC" id="2.7.11.1"/>
    </reaction>
</comment>
<dbReference type="GO" id="GO:0060962">
    <property type="term" value="P:regulation of ribosomal protein gene transcription by RNA polymerase II"/>
    <property type="evidence" value="ECO:0007669"/>
    <property type="project" value="UniProtKB-ARBA"/>
</dbReference>
<comment type="function">
    <text evidence="8">Catalytic subunit of a constitutively active serine/threonine-protein kinase complex that phosphorylates a large number of substrates containing acidic residues C-terminal to the phosphorylated serine or threonine. Phosphorylates YTA7 during S-phase to promote transcription of histones.</text>
</comment>
<dbReference type="EC" id="2.7.11.1" evidence="11"/>
<keyword evidence="3 9" id="KW-0547">Nucleotide-binding</keyword>
<evidence type="ECO:0000313" key="13">
    <source>
        <dbReference type="EMBL" id="ODV84000.1"/>
    </source>
</evidence>
<dbReference type="PANTHER" id="PTHR24054:SF0">
    <property type="entry name" value="CASEIN KINASE II SUBUNIT ALPHA"/>
    <property type="match status" value="1"/>
</dbReference>
<dbReference type="GO" id="GO:0005654">
    <property type="term" value="C:nucleoplasm"/>
    <property type="evidence" value="ECO:0007669"/>
    <property type="project" value="UniProtKB-ARBA"/>
</dbReference>
<evidence type="ECO:0000256" key="8">
    <source>
        <dbReference type="ARBA" id="ARBA00053883"/>
    </source>
</evidence>
<gene>
    <name evidence="13" type="ORF">CANARDRAFT_177179</name>
</gene>
<dbReference type="Proteomes" id="UP000094801">
    <property type="component" value="Unassembled WGS sequence"/>
</dbReference>
<dbReference type="GO" id="GO:0032545">
    <property type="term" value="C:CURI complex"/>
    <property type="evidence" value="ECO:0007669"/>
    <property type="project" value="UniProtKB-ARBA"/>
</dbReference>
<evidence type="ECO:0000256" key="3">
    <source>
        <dbReference type="ARBA" id="ARBA00022741"/>
    </source>
</evidence>
<comment type="similarity">
    <text evidence="11">Belongs to the protein kinase superfamily. Ser/Thr protein kinase family. CK2 subfamily.</text>
</comment>
<evidence type="ECO:0000256" key="7">
    <source>
        <dbReference type="ARBA" id="ARBA00048679"/>
    </source>
</evidence>
<dbReference type="Gene3D" id="1.10.510.10">
    <property type="entry name" value="Transferase(Phosphotransferase) domain 1"/>
    <property type="match status" value="1"/>
</dbReference>
<dbReference type="InterPro" id="IPR011009">
    <property type="entry name" value="Kinase-like_dom_sf"/>
</dbReference>
<evidence type="ECO:0000256" key="9">
    <source>
        <dbReference type="PROSITE-ProRule" id="PRU10141"/>
    </source>
</evidence>
<feature type="domain" description="Protein kinase" evidence="12">
    <location>
        <begin position="34"/>
        <end position="318"/>
    </location>
</feature>
<dbReference type="GO" id="GO:0006356">
    <property type="term" value="P:regulation of transcription by RNA polymerase I"/>
    <property type="evidence" value="ECO:0007669"/>
    <property type="project" value="UniProtKB-ARBA"/>
</dbReference>
<proteinExistence type="inferred from homology"/>
<dbReference type="GO" id="GO:0005524">
    <property type="term" value="F:ATP binding"/>
    <property type="evidence" value="ECO:0007669"/>
    <property type="project" value="UniProtKB-UniRule"/>
</dbReference>
<dbReference type="OrthoDB" id="10254671at2759"/>
<dbReference type="GO" id="GO:0005956">
    <property type="term" value="C:protein kinase CK2 complex"/>
    <property type="evidence" value="ECO:0007669"/>
    <property type="project" value="TreeGrafter"/>
</dbReference>
<protein>
    <recommendedName>
        <fullName evidence="11">Casein kinase II subunit alpha</fullName>
        <shortName evidence="11">CK II alpha</shortName>
        <ecNumber evidence="11">2.7.11.1</ecNumber>
    </recommendedName>
</protein>
<keyword evidence="4 11" id="KW-0418">Kinase</keyword>
<keyword evidence="1 10" id="KW-0723">Serine/threonine-protein kinase</keyword>
<evidence type="ECO:0000256" key="5">
    <source>
        <dbReference type="ARBA" id="ARBA00022840"/>
    </source>
</evidence>